<protein>
    <recommendedName>
        <fullName evidence="3">PKD domain-containing protein</fullName>
    </recommendedName>
</protein>
<gene>
    <name evidence="1" type="ORF">IX84_06185</name>
</gene>
<sequence length="263" mass="29304">MILMGVLLFAACEKDCLDPANPECANYDPCLAYEPANASFKMLIIPISTYDWDCDGGEPRDLEFEVDTVFATGGDIYFRADQTELQASNVSYEWRVGADPQVWTTRQFNLGFLENAVGDVPVTLIVEKINPDLCGGTAYTRDTVTKILHVREPLDNTYTDGSWSAVFGKWEGYNTDDESRTFQIEFKPGWRLEGLFDGCIVESPDLSIGLKQFYIAALGKPDCNRVCGVGALSPDRRELSMDYSYDGANGERVSRTFKGVKVE</sequence>
<evidence type="ECO:0008006" key="3">
    <source>
        <dbReference type="Google" id="ProtNLM"/>
    </source>
</evidence>
<keyword evidence="2" id="KW-1185">Reference proteome</keyword>
<dbReference type="Proteomes" id="UP000029736">
    <property type="component" value="Unassembled WGS sequence"/>
</dbReference>
<comment type="caution">
    <text evidence="1">The sequence shown here is derived from an EMBL/GenBank/DDBJ whole genome shotgun (WGS) entry which is preliminary data.</text>
</comment>
<proteinExistence type="predicted"/>
<evidence type="ECO:0000313" key="1">
    <source>
        <dbReference type="EMBL" id="KGE88892.1"/>
    </source>
</evidence>
<evidence type="ECO:0000313" key="2">
    <source>
        <dbReference type="Proteomes" id="UP000029736"/>
    </source>
</evidence>
<dbReference type="AlphaFoldDB" id="A0A098SD30"/>
<name>A0A098SD30_9BACT</name>
<reference evidence="1 2" key="1">
    <citation type="journal article" date="2014" name="Int. J. Syst. Evol. Microbiol.">
        <title>Phaeodactylibacter xiamenensis gen. nov., sp. nov., a member of the family Saprospiraceae isolated from the marine alga Phaeodactylum tricornutum.</title>
        <authorList>
            <person name="Chen Z.Jr."/>
            <person name="Lei X."/>
            <person name="Lai Q."/>
            <person name="Li Y."/>
            <person name="Zhang B."/>
            <person name="Zhang J."/>
            <person name="Zhang H."/>
            <person name="Yang L."/>
            <person name="Zheng W."/>
            <person name="Tian Y."/>
            <person name="Yu Z."/>
            <person name="Xu H.Jr."/>
            <person name="Zheng T."/>
        </authorList>
    </citation>
    <scope>NUCLEOTIDE SEQUENCE [LARGE SCALE GENOMIC DNA]</scope>
    <source>
        <strain evidence="1 2">KD52</strain>
    </source>
</reference>
<dbReference type="EMBL" id="JPOS01000014">
    <property type="protein sequence ID" value="KGE88892.1"/>
    <property type="molecule type" value="Genomic_DNA"/>
</dbReference>
<accession>A0A098SD30</accession>
<organism evidence="1 2">
    <name type="scientific">Phaeodactylibacter xiamenensis</name>
    <dbReference type="NCBI Taxonomy" id="1524460"/>
    <lineage>
        <taxon>Bacteria</taxon>
        <taxon>Pseudomonadati</taxon>
        <taxon>Bacteroidota</taxon>
        <taxon>Saprospiria</taxon>
        <taxon>Saprospirales</taxon>
        <taxon>Haliscomenobacteraceae</taxon>
        <taxon>Phaeodactylibacter</taxon>
    </lineage>
</organism>